<evidence type="ECO:0000313" key="4">
    <source>
        <dbReference type="EMBL" id="VXD04592.1"/>
    </source>
</evidence>
<evidence type="ECO:0000313" key="5">
    <source>
        <dbReference type="Proteomes" id="UP000432350"/>
    </source>
</evidence>
<sequence>MKKKIVICDDELLILDVLAIALESDSVEVISTSKSTELIALIEIVQPDLLIIDLMMPWLTGDELVRELKTGQKYSHMPIIMMSASARAPRVADECGADAFLAKPFELDDLYDLVEKVM</sequence>
<dbReference type="PANTHER" id="PTHR44591">
    <property type="entry name" value="STRESS RESPONSE REGULATOR PROTEIN 1"/>
    <property type="match status" value="1"/>
</dbReference>
<dbReference type="SUPFAM" id="SSF52172">
    <property type="entry name" value="CheY-like"/>
    <property type="match status" value="1"/>
</dbReference>
<dbReference type="InterPro" id="IPR011006">
    <property type="entry name" value="CheY-like_superfamily"/>
</dbReference>
<dbReference type="PANTHER" id="PTHR44591:SF3">
    <property type="entry name" value="RESPONSE REGULATORY DOMAIN-CONTAINING PROTEIN"/>
    <property type="match status" value="1"/>
</dbReference>
<dbReference type="InterPro" id="IPR001789">
    <property type="entry name" value="Sig_transdc_resp-reg_receiver"/>
</dbReference>
<dbReference type="InterPro" id="IPR050595">
    <property type="entry name" value="Bact_response_regulator"/>
</dbReference>
<organism evidence="4 5">
    <name type="scientific">Sphingobacterium multivorum</name>
    <dbReference type="NCBI Taxonomy" id="28454"/>
    <lineage>
        <taxon>Bacteria</taxon>
        <taxon>Pseudomonadati</taxon>
        <taxon>Bacteroidota</taxon>
        <taxon>Sphingobacteriia</taxon>
        <taxon>Sphingobacteriales</taxon>
        <taxon>Sphingobacteriaceae</taxon>
        <taxon>Sphingobacterium</taxon>
    </lineage>
</organism>
<dbReference type="PROSITE" id="PS50110">
    <property type="entry name" value="RESPONSE_REGULATORY"/>
    <property type="match status" value="1"/>
</dbReference>
<dbReference type="Pfam" id="PF00072">
    <property type="entry name" value="Response_reg"/>
    <property type="match status" value="1"/>
</dbReference>
<protein>
    <submittedName>
        <fullName evidence="4">Transcriptional regulatory protein YycF</fullName>
    </submittedName>
</protein>
<dbReference type="CDD" id="cd00156">
    <property type="entry name" value="REC"/>
    <property type="match status" value="1"/>
</dbReference>
<dbReference type="Gene3D" id="3.40.50.2300">
    <property type="match status" value="1"/>
</dbReference>
<dbReference type="AlphaFoldDB" id="A0A654DG79"/>
<gene>
    <name evidence="4" type="primary">yycF</name>
    <name evidence="4" type="ORF">SPHINGO8BC_60250</name>
</gene>
<name>A0A654DG79_SPHMU</name>
<accession>A0A654DG79</accession>
<proteinExistence type="predicted"/>
<dbReference type="SMART" id="SM00448">
    <property type="entry name" value="REC"/>
    <property type="match status" value="1"/>
</dbReference>
<keyword evidence="1 2" id="KW-0597">Phosphoprotein</keyword>
<dbReference type="RefSeq" id="WP_070566557.1">
    <property type="nucleotide sequence ID" value="NZ_CP068086.1"/>
</dbReference>
<dbReference type="GO" id="GO:0000160">
    <property type="term" value="P:phosphorelay signal transduction system"/>
    <property type="evidence" value="ECO:0007669"/>
    <property type="project" value="InterPro"/>
</dbReference>
<reference evidence="4 5" key="1">
    <citation type="submission" date="2019-10" db="EMBL/GenBank/DDBJ databases">
        <authorList>
            <person name="Karimi E."/>
        </authorList>
    </citation>
    <scope>NUCLEOTIDE SEQUENCE [LARGE SCALE GENOMIC DNA]</scope>
    <source>
        <strain evidence="4">Sphingobacterium sp. 8BC</strain>
    </source>
</reference>
<evidence type="ECO:0000256" key="2">
    <source>
        <dbReference type="PROSITE-ProRule" id="PRU00169"/>
    </source>
</evidence>
<evidence type="ECO:0000259" key="3">
    <source>
        <dbReference type="PROSITE" id="PS50110"/>
    </source>
</evidence>
<feature type="modified residue" description="4-aspartylphosphate" evidence="2">
    <location>
        <position position="53"/>
    </location>
</feature>
<dbReference type="EMBL" id="CABWMV010000025">
    <property type="protein sequence ID" value="VXD04592.1"/>
    <property type="molecule type" value="Genomic_DNA"/>
</dbReference>
<dbReference type="Proteomes" id="UP000432350">
    <property type="component" value="Unassembled WGS sequence"/>
</dbReference>
<feature type="domain" description="Response regulatory" evidence="3">
    <location>
        <begin position="4"/>
        <end position="118"/>
    </location>
</feature>
<evidence type="ECO:0000256" key="1">
    <source>
        <dbReference type="ARBA" id="ARBA00022553"/>
    </source>
</evidence>